<feature type="compositionally biased region" description="Polar residues" evidence="2">
    <location>
        <begin position="316"/>
        <end position="330"/>
    </location>
</feature>
<reference evidence="4 5" key="1">
    <citation type="submission" date="2019-02" db="EMBL/GenBank/DDBJ databases">
        <title>Deep-cultivation of Planctomycetes and their phenomic and genomic characterization uncovers novel biology.</title>
        <authorList>
            <person name="Wiegand S."/>
            <person name="Jogler M."/>
            <person name="Boedeker C."/>
            <person name="Pinto D."/>
            <person name="Vollmers J."/>
            <person name="Rivas-Marin E."/>
            <person name="Kohn T."/>
            <person name="Peeters S.H."/>
            <person name="Heuer A."/>
            <person name="Rast P."/>
            <person name="Oberbeckmann S."/>
            <person name="Bunk B."/>
            <person name="Jeske O."/>
            <person name="Meyerdierks A."/>
            <person name="Storesund J.E."/>
            <person name="Kallscheuer N."/>
            <person name="Luecker S."/>
            <person name="Lage O.M."/>
            <person name="Pohl T."/>
            <person name="Merkel B.J."/>
            <person name="Hornburger P."/>
            <person name="Mueller R.-W."/>
            <person name="Bruemmer F."/>
            <person name="Labrenz M."/>
            <person name="Spormann A.M."/>
            <person name="Op den Camp H."/>
            <person name="Overmann J."/>
            <person name="Amann R."/>
            <person name="Jetten M.S.M."/>
            <person name="Mascher T."/>
            <person name="Medema M.H."/>
            <person name="Devos D.P."/>
            <person name="Kaster A.-K."/>
            <person name="Ovreas L."/>
            <person name="Rohde M."/>
            <person name="Galperin M.Y."/>
            <person name="Jogler C."/>
        </authorList>
    </citation>
    <scope>NUCLEOTIDE SEQUENCE [LARGE SCALE GENOMIC DNA]</scope>
    <source>
        <strain evidence="4 5">Spa11</strain>
    </source>
</reference>
<feature type="region of interest" description="Disordered" evidence="2">
    <location>
        <begin position="245"/>
        <end position="357"/>
    </location>
</feature>
<organism evidence="4 5">
    <name type="scientific">Botrimarina mediterranea</name>
    <dbReference type="NCBI Taxonomy" id="2528022"/>
    <lineage>
        <taxon>Bacteria</taxon>
        <taxon>Pseudomonadati</taxon>
        <taxon>Planctomycetota</taxon>
        <taxon>Planctomycetia</taxon>
        <taxon>Pirellulales</taxon>
        <taxon>Lacipirellulaceae</taxon>
        <taxon>Botrimarina</taxon>
    </lineage>
</organism>
<dbReference type="RefSeq" id="WP_145108497.1">
    <property type="nucleotide sequence ID" value="NZ_CP036349.1"/>
</dbReference>
<accession>A0A518K4L2</accession>
<dbReference type="EMBL" id="CP036349">
    <property type="protein sequence ID" value="QDV72730.1"/>
    <property type="molecule type" value="Genomic_DNA"/>
</dbReference>
<feature type="compositionally biased region" description="Low complexity" evidence="2">
    <location>
        <begin position="370"/>
        <end position="382"/>
    </location>
</feature>
<proteinExistence type="predicted"/>
<feature type="transmembrane region" description="Helical" evidence="3">
    <location>
        <begin position="20"/>
        <end position="41"/>
    </location>
</feature>
<sequence length="560" mass="60885">MDEIEQSVDAARQRLVLRQWAGRLALCLTIAFGVAFVAILAPKVVVLPNLPASWATLWLAGAVLAGVVAASVWTALRRKTRVEAAVEIDQRYNLRERIASSLTLSEEDLATPAGAALLRDARRAIAKVEVAERFKLGLDRGVWRPLAPALAALLIATLVGNRTAQATVEPSPTEQVAADEAKKAAEEARKQLAKRRQEAEEKGLADASALLKKVEEGTAELAKKEAKDPAKAAVKLNDLSRELAERRDKLGGGDELRNQLNRMKDIGKGPADKAADAMKQGDWQKAMDEIAKVREQLAGGDLPQEKKDQLAAQLGKMQQQLGEATQQHQQQKQDLERQLAEAQRQGDLNQAGKLQQKLDQLGMKQPQMERLQQLAQQMQQAKEAMEAGDPQQAANAMQQMAQQMDQMAREDQEMRMLDAAMADIMGAKEAMGMEAGDKPGDQAGQMAGNQPGMGQEGQGQNQPGANGRGMGRGRGDGSRNTEKDNVSYRDTQVRQDVGRGSSTFGGLVDGPTVKGDVVESIKTPLNASDAQPADPLTSERLPKSRREHAEEYFRGLRDKL</sequence>
<dbReference type="AlphaFoldDB" id="A0A518K4L2"/>
<keyword evidence="5" id="KW-1185">Reference proteome</keyword>
<keyword evidence="3" id="KW-1133">Transmembrane helix</keyword>
<keyword evidence="3" id="KW-0812">Transmembrane</keyword>
<name>A0A518K4L2_9BACT</name>
<evidence type="ECO:0000256" key="3">
    <source>
        <dbReference type="SAM" id="Phobius"/>
    </source>
</evidence>
<evidence type="ECO:0000256" key="2">
    <source>
        <dbReference type="SAM" id="MobiDB-lite"/>
    </source>
</evidence>
<feature type="compositionally biased region" description="Basic and acidic residues" evidence="2">
    <location>
        <begin position="245"/>
        <end position="276"/>
    </location>
</feature>
<feature type="compositionally biased region" description="Basic and acidic residues" evidence="2">
    <location>
        <begin position="285"/>
        <end position="295"/>
    </location>
</feature>
<feature type="compositionally biased region" description="Basic and acidic residues" evidence="2">
    <location>
        <begin position="540"/>
        <end position="560"/>
    </location>
</feature>
<dbReference type="Proteomes" id="UP000316426">
    <property type="component" value="Chromosome"/>
</dbReference>
<evidence type="ECO:0000313" key="5">
    <source>
        <dbReference type="Proteomes" id="UP000316426"/>
    </source>
</evidence>
<feature type="transmembrane region" description="Helical" evidence="3">
    <location>
        <begin position="53"/>
        <end position="76"/>
    </location>
</feature>
<evidence type="ECO:0008006" key="6">
    <source>
        <dbReference type="Google" id="ProtNLM"/>
    </source>
</evidence>
<feature type="compositionally biased region" description="Basic and acidic residues" evidence="2">
    <location>
        <begin position="473"/>
        <end position="497"/>
    </location>
</feature>
<dbReference type="KEGG" id="bmei:Spa11_09120"/>
<evidence type="ECO:0000256" key="1">
    <source>
        <dbReference type="SAM" id="Coils"/>
    </source>
</evidence>
<gene>
    <name evidence="4" type="ORF">Spa11_09120</name>
</gene>
<evidence type="ECO:0000313" key="4">
    <source>
        <dbReference type="EMBL" id="QDV72730.1"/>
    </source>
</evidence>
<keyword evidence="3" id="KW-0472">Membrane</keyword>
<feature type="region of interest" description="Disordered" evidence="2">
    <location>
        <begin position="432"/>
        <end position="560"/>
    </location>
</feature>
<feature type="transmembrane region" description="Helical" evidence="3">
    <location>
        <begin position="142"/>
        <end position="160"/>
    </location>
</feature>
<feature type="coiled-coil region" evidence="1">
    <location>
        <begin position="178"/>
        <end position="227"/>
    </location>
</feature>
<feature type="compositionally biased region" description="Low complexity" evidence="2">
    <location>
        <begin position="391"/>
        <end position="406"/>
    </location>
</feature>
<keyword evidence="1" id="KW-0175">Coiled coil</keyword>
<feature type="region of interest" description="Disordered" evidence="2">
    <location>
        <begin position="370"/>
        <end position="410"/>
    </location>
</feature>
<protein>
    <recommendedName>
        <fullName evidence="6">Chromosome partition protein Smc</fullName>
    </recommendedName>
</protein>